<gene>
    <name evidence="1" type="ORF">C6P45_001799</name>
</gene>
<evidence type="ECO:0000313" key="2">
    <source>
        <dbReference type="Proteomes" id="UP000750334"/>
    </source>
</evidence>
<dbReference type="InterPro" id="IPR023214">
    <property type="entry name" value="HAD_sf"/>
</dbReference>
<proteinExistence type="predicted"/>
<keyword evidence="2" id="KW-1185">Reference proteome</keyword>
<dbReference type="Pfam" id="PF00702">
    <property type="entry name" value="Hydrolase"/>
    <property type="match status" value="1"/>
</dbReference>
<accession>A0A9P7BCW3</accession>
<name>A0A9P7BCW3_MAUEX</name>
<evidence type="ECO:0000313" key="1">
    <source>
        <dbReference type="EMBL" id="KAG0670790.1"/>
    </source>
</evidence>
<dbReference type="GO" id="GO:0005634">
    <property type="term" value="C:nucleus"/>
    <property type="evidence" value="ECO:0007669"/>
    <property type="project" value="TreeGrafter"/>
</dbReference>
<sequence>MVESILKRFEGKQAYGVYPDVLELLQFLRETHPETAIAIISNTDPNVYMLLENLDILKYFKNFTYFSYEIEMSKPNPKLFEYVLDDILKKRPDLISENDTLITFKKQCWHIGDEIKNDFQAAEKVGWNSILIDRTNAHGYFNEEIKTNANFSEYYLSVQKVDQNMGKIWQLCKDQKDVVQIDSHSYVLSNLSSFKNFFS</sequence>
<dbReference type="AlphaFoldDB" id="A0A9P7BCW3"/>
<comment type="caution">
    <text evidence="1">The sequence shown here is derived from an EMBL/GenBank/DDBJ whole genome shotgun (WGS) entry which is preliminary data.</text>
</comment>
<dbReference type="Gene3D" id="3.40.50.1000">
    <property type="entry name" value="HAD superfamily/HAD-like"/>
    <property type="match status" value="1"/>
</dbReference>
<dbReference type="InterPro" id="IPR006439">
    <property type="entry name" value="HAD-SF_hydro_IA"/>
</dbReference>
<organism evidence="1 2">
    <name type="scientific">Maudiozyma exigua</name>
    <name type="common">Yeast</name>
    <name type="synonym">Kazachstania exigua</name>
    <dbReference type="NCBI Taxonomy" id="34358"/>
    <lineage>
        <taxon>Eukaryota</taxon>
        <taxon>Fungi</taxon>
        <taxon>Dikarya</taxon>
        <taxon>Ascomycota</taxon>
        <taxon>Saccharomycotina</taxon>
        <taxon>Saccharomycetes</taxon>
        <taxon>Saccharomycetales</taxon>
        <taxon>Saccharomycetaceae</taxon>
        <taxon>Maudiozyma</taxon>
    </lineage>
</organism>
<dbReference type="PANTHER" id="PTHR46191">
    <property type="match status" value="1"/>
</dbReference>
<protein>
    <submittedName>
        <fullName evidence="1">Uncharacterized protein</fullName>
    </submittedName>
</protein>
<dbReference type="SUPFAM" id="SSF56784">
    <property type="entry name" value="HAD-like"/>
    <property type="match status" value="1"/>
</dbReference>
<dbReference type="PANTHER" id="PTHR46191:SF2">
    <property type="entry name" value="HALOACID DEHALOGENASE-LIKE HYDROLASE DOMAIN-CONTAINING PROTEIN 3"/>
    <property type="match status" value="1"/>
</dbReference>
<dbReference type="OrthoDB" id="444127at2759"/>
<dbReference type="InterPro" id="IPR036412">
    <property type="entry name" value="HAD-like_sf"/>
</dbReference>
<dbReference type="GO" id="GO:0016791">
    <property type="term" value="F:phosphatase activity"/>
    <property type="evidence" value="ECO:0007669"/>
    <property type="project" value="UniProtKB-ARBA"/>
</dbReference>
<dbReference type="InterPro" id="IPR051828">
    <property type="entry name" value="HAD-like_hydrolase_domain"/>
</dbReference>
<dbReference type="EMBL" id="PUHR01000019">
    <property type="protein sequence ID" value="KAG0670790.1"/>
    <property type="molecule type" value="Genomic_DNA"/>
</dbReference>
<dbReference type="Proteomes" id="UP000750334">
    <property type="component" value="Unassembled WGS sequence"/>
</dbReference>
<dbReference type="NCBIfam" id="TIGR01549">
    <property type="entry name" value="HAD-SF-IA-v1"/>
    <property type="match status" value="1"/>
</dbReference>
<reference evidence="1 2" key="1">
    <citation type="submission" date="2020-11" db="EMBL/GenBank/DDBJ databases">
        <title>Kefir isolates.</title>
        <authorList>
            <person name="Marcisauskas S."/>
            <person name="Kim Y."/>
            <person name="Blasche S."/>
        </authorList>
    </citation>
    <scope>NUCLEOTIDE SEQUENCE [LARGE SCALE GENOMIC DNA]</scope>
    <source>
        <strain evidence="1 2">OG2</strain>
    </source>
</reference>